<feature type="compositionally biased region" description="Low complexity" evidence="1">
    <location>
        <begin position="326"/>
        <end position="336"/>
    </location>
</feature>
<feature type="compositionally biased region" description="Basic residues" evidence="1">
    <location>
        <begin position="698"/>
        <end position="711"/>
    </location>
</feature>
<organism evidence="3 4">
    <name type="scientific">Capsaspora owczarzaki (strain ATCC 30864)</name>
    <dbReference type="NCBI Taxonomy" id="595528"/>
    <lineage>
        <taxon>Eukaryota</taxon>
        <taxon>Filasterea</taxon>
        <taxon>Capsaspora</taxon>
    </lineage>
</organism>
<accession>A0A0D2X4B3</accession>
<feature type="compositionally biased region" description="Basic and acidic residues" evidence="1">
    <location>
        <begin position="291"/>
        <end position="305"/>
    </location>
</feature>
<dbReference type="InParanoid" id="A0A0D2X4B3"/>
<dbReference type="SUPFAM" id="SSF82171">
    <property type="entry name" value="DPP6 N-terminal domain-like"/>
    <property type="match status" value="1"/>
</dbReference>
<feature type="compositionally biased region" description="Acidic residues" evidence="1">
    <location>
        <begin position="372"/>
        <end position="396"/>
    </location>
</feature>
<sequence>MRFQRLTFASVSLYRWYLQPDEVLELIFERLDLPSLLIADAVSRRWRFLTKRLALWKRHYQDNPVVGFEALLFGARTGRSIAGLDDAEASSDNADDADNASNKSETILQTSFLYWKRLVARRERIRASRKDALLVNLILPNGDTRCATRCITAAVPMAVWPTGALANDRNTAFMMFRHFGDDELRILPGPWTTIGREICPSPDGMSFAAAGSWFNYPCIVVSLLDGSGSIVILTPGPCFYFFWSPDSTKLTYLHAGANSLFCKVVDLTTVTGELISARTAEMQQLATLEQDAQRDEEAGTDHSDNADADEFDEFGESDQDDEAEPSEPSSAADPSAVLDETTADPNLAPPDPVGPVESTDEEQVEQQSSLVVDDDGNDEEPSTEEATPDSEDDSEPESLFRSSPATGSRKLPADTPYDSQHLLFQGASMLLATGRPLFHVWAPDSKRLLVHTDERYFVARIGQSNEPEISELGTFRPASAHSCPQWLTRRQCIGLFSLQHLQSHAHRWLITMEESEQIASRMKTAPLDELNYVMLTQLNETEASVVLVDVTTQQVLAHLVRVTDAHLFAMNFFQFTLSPCGEWMSSSHLSHLVALVNFRTMRTVHIEGDAVFWSPDSQKLAVIKVNQAVGSYELKVDIRHRSANVFAKRGGSFSAHATRSAAQIISFWDHTPAVELGQLKVRADSVANRRERREAGRRDRRRERAKFYARV</sequence>
<evidence type="ECO:0000313" key="4">
    <source>
        <dbReference type="Proteomes" id="UP000008743"/>
    </source>
</evidence>
<proteinExistence type="predicted"/>
<dbReference type="SUPFAM" id="SSF81383">
    <property type="entry name" value="F-box domain"/>
    <property type="match status" value="1"/>
</dbReference>
<dbReference type="AlphaFoldDB" id="A0A0D2X4B3"/>
<reference evidence="4" key="1">
    <citation type="submission" date="2011-02" db="EMBL/GenBank/DDBJ databases">
        <title>The Genome Sequence of Capsaspora owczarzaki ATCC 30864.</title>
        <authorList>
            <person name="Russ C."/>
            <person name="Cuomo C."/>
            <person name="Burger G."/>
            <person name="Gray M.W."/>
            <person name="Holland P.W.H."/>
            <person name="King N."/>
            <person name="Lang F.B.F."/>
            <person name="Roger A.J."/>
            <person name="Ruiz-Trillo I."/>
            <person name="Young S.K."/>
            <person name="Zeng Q."/>
            <person name="Gargeya S."/>
            <person name="Alvarado L."/>
            <person name="Berlin A."/>
            <person name="Chapman S.B."/>
            <person name="Chen Z."/>
            <person name="Freedman E."/>
            <person name="Gellesch M."/>
            <person name="Goldberg J."/>
            <person name="Griggs A."/>
            <person name="Gujja S."/>
            <person name="Heilman E."/>
            <person name="Heiman D."/>
            <person name="Howarth C."/>
            <person name="Mehta T."/>
            <person name="Neiman D."/>
            <person name="Pearson M."/>
            <person name="Roberts A."/>
            <person name="Saif S."/>
            <person name="Shea T."/>
            <person name="Shenoy N."/>
            <person name="Sisk P."/>
            <person name="Stolte C."/>
            <person name="Sykes S."/>
            <person name="White J."/>
            <person name="Yandava C."/>
            <person name="Haas B."/>
            <person name="Nusbaum C."/>
            <person name="Birren B."/>
        </authorList>
    </citation>
    <scope>NUCLEOTIDE SEQUENCE</scope>
    <source>
        <strain evidence="4">ATCC 30864</strain>
    </source>
</reference>
<dbReference type="InterPro" id="IPR036047">
    <property type="entry name" value="F-box-like_dom_sf"/>
</dbReference>
<feature type="region of interest" description="Disordered" evidence="1">
    <location>
        <begin position="288"/>
        <end position="414"/>
    </location>
</feature>
<protein>
    <recommendedName>
        <fullName evidence="2">F-box domain-containing protein</fullName>
    </recommendedName>
</protein>
<evidence type="ECO:0000256" key="1">
    <source>
        <dbReference type="SAM" id="MobiDB-lite"/>
    </source>
</evidence>
<evidence type="ECO:0000259" key="2">
    <source>
        <dbReference type="PROSITE" id="PS50181"/>
    </source>
</evidence>
<dbReference type="PROSITE" id="PS50181">
    <property type="entry name" value="FBOX"/>
    <property type="match status" value="1"/>
</dbReference>
<name>A0A0D2X4B3_CAPO3</name>
<evidence type="ECO:0000313" key="3">
    <source>
        <dbReference type="EMBL" id="KJE95759.1"/>
    </source>
</evidence>
<gene>
    <name evidence="3" type="ORF">CAOG_006174</name>
</gene>
<dbReference type="SMART" id="SM00256">
    <property type="entry name" value="FBOX"/>
    <property type="match status" value="1"/>
</dbReference>
<feature type="compositionally biased region" description="Basic and acidic residues" evidence="1">
    <location>
        <begin position="687"/>
        <end position="697"/>
    </location>
</feature>
<dbReference type="Proteomes" id="UP000008743">
    <property type="component" value="Unassembled WGS sequence"/>
</dbReference>
<dbReference type="EMBL" id="KE346369">
    <property type="protein sequence ID" value="KJE95759.1"/>
    <property type="molecule type" value="Genomic_DNA"/>
</dbReference>
<dbReference type="Gene3D" id="1.20.1280.50">
    <property type="match status" value="1"/>
</dbReference>
<feature type="domain" description="F-box" evidence="2">
    <location>
        <begin position="13"/>
        <end position="59"/>
    </location>
</feature>
<dbReference type="Pfam" id="PF12937">
    <property type="entry name" value="F-box-like"/>
    <property type="match status" value="1"/>
</dbReference>
<keyword evidence="4" id="KW-1185">Reference proteome</keyword>
<feature type="compositionally biased region" description="Acidic residues" evidence="1">
    <location>
        <begin position="306"/>
        <end position="325"/>
    </location>
</feature>
<dbReference type="InterPro" id="IPR001810">
    <property type="entry name" value="F-box_dom"/>
</dbReference>
<feature type="region of interest" description="Disordered" evidence="1">
    <location>
        <begin position="687"/>
        <end position="711"/>
    </location>
</feature>